<dbReference type="GeneTree" id="ENSGT01100000263478"/>
<feature type="chain" id="PRO_5034728358" description="Ig-like domain-containing protein" evidence="12">
    <location>
        <begin position="18"/>
        <end position="205"/>
    </location>
</feature>
<dbReference type="GO" id="GO:0019221">
    <property type="term" value="P:cytokine-mediated signaling pathway"/>
    <property type="evidence" value="ECO:0007669"/>
    <property type="project" value="TreeGrafter"/>
</dbReference>
<keyword evidence="7 11" id="KW-0472">Membrane</keyword>
<dbReference type="GO" id="GO:0002764">
    <property type="term" value="P:immune response-regulating signaling pathway"/>
    <property type="evidence" value="ECO:0007669"/>
    <property type="project" value="TreeGrafter"/>
</dbReference>
<dbReference type="Proteomes" id="UP000694564">
    <property type="component" value="Chromosome 17"/>
</dbReference>
<keyword evidence="8" id="KW-1015">Disulfide bond</keyword>
<dbReference type="PANTHER" id="PTHR11738:SF179">
    <property type="entry name" value="LEUKOCYTE IMMUNOGLOBULIN-LIKE RECEPTOR SUBFAMILY A MEMBER 5"/>
    <property type="match status" value="1"/>
</dbReference>
<evidence type="ECO:0000256" key="10">
    <source>
        <dbReference type="ARBA" id="ARBA00023319"/>
    </source>
</evidence>
<name>A0A8D2JT42_SCIVU</name>
<dbReference type="GO" id="GO:0032396">
    <property type="term" value="F:inhibitory MHC class I receptor activity"/>
    <property type="evidence" value="ECO:0007669"/>
    <property type="project" value="TreeGrafter"/>
</dbReference>
<dbReference type="FunFam" id="2.60.40.10:FF:000049">
    <property type="entry name" value="Leukocyte immunoglobulin-like receptor subfamily B member 1"/>
    <property type="match status" value="2"/>
</dbReference>
<evidence type="ECO:0000256" key="2">
    <source>
        <dbReference type="ARBA" id="ARBA00022475"/>
    </source>
</evidence>
<evidence type="ECO:0000256" key="7">
    <source>
        <dbReference type="ARBA" id="ARBA00023136"/>
    </source>
</evidence>
<dbReference type="Gene3D" id="2.60.40.10">
    <property type="entry name" value="Immunoglobulins"/>
    <property type="match status" value="2"/>
</dbReference>
<dbReference type="InterPro" id="IPR036179">
    <property type="entry name" value="Ig-like_dom_sf"/>
</dbReference>
<evidence type="ECO:0000256" key="5">
    <source>
        <dbReference type="ARBA" id="ARBA00022737"/>
    </source>
</evidence>
<dbReference type="InterPro" id="IPR013783">
    <property type="entry name" value="Ig-like_fold"/>
</dbReference>
<dbReference type="GO" id="GO:0005886">
    <property type="term" value="C:plasma membrane"/>
    <property type="evidence" value="ECO:0007669"/>
    <property type="project" value="UniProtKB-SubCell"/>
</dbReference>
<keyword evidence="5" id="KW-0677">Repeat</keyword>
<dbReference type="InterPro" id="IPR050412">
    <property type="entry name" value="Ig-like_Receptors_ImmuneReg"/>
</dbReference>
<feature type="signal peptide" evidence="12">
    <location>
        <begin position="1"/>
        <end position="17"/>
    </location>
</feature>
<organism evidence="14 15">
    <name type="scientific">Sciurus vulgaris</name>
    <name type="common">Eurasian red squirrel</name>
    <dbReference type="NCBI Taxonomy" id="55149"/>
    <lineage>
        <taxon>Eukaryota</taxon>
        <taxon>Metazoa</taxon>
        <taxon>Chordata</taxon>
        <taxon>Craniata</taxon>
        <taxon>Vertebrata</taxon>
        <taxon>Euteleostomi</taxon>
        <taxon>Mammalia</taxon>
        <taxon>Eutheria</taxon>
        <taxon>Euarchontoglires</taxon>
        <taxon>Glires</taxon>
        <taxon>Rodentia</taxon>
        <taxon>Sciuromorpha</taxon>
        <taxon>Sciuridae</taxon>
        <taxon>Sciurinae</taxon>
        <taxon>Sciurini</taxon>
        <taxon>Sciurus</taxon>
    </lineage>
</organism>
<evidence type="ECO:0000256" key="8">
    <source>
        <dbReference type="ARBA" id="ARBA00023157"/>
    </source>
</evidence>
<proteinExistence type="predicted"/>
<keyword evidence="15" id="KW-1185">Reference proteome</keyword>
<reference evidence="14" key="1">
    <citation type="submission" date="2025-08" db="UniProtKB">
        <authorList>
            <consortium name="Ensembl"/>
        </authorList>
    </citation>
    <scope>IDENTIFICATION</scope>
</reference>
<keyword evidence="10" id="KW-0393">Immunoglobulin domain</keyword>
<evidence type="ECO:0000259" key="13">
    <source>
        <dbReference type="PROSITE" id="PS50835"/>
    </source>
</evidence>
<dbReference type="AlphaFoldDB" id="A0A8D2JT42"/>
<feature type="domain" description="Ig-like" evidence="13">
    <location>
        <begin position="30"/>
        <end position="101"/>
    </location>
</feature>
<evidence type="ECO:0000256" key="1">
    <source>
        <dbReference type="ARBA" id="ARBA00004162"/>
    </source>
</evidence>
<feature type="transmembrane region" description="Helical" evidence="11">
    <location>
        <begin position="172"/>
        <end position="190"/>
    </location>
</feature>
<evidence type="ECO:0000256" key="4">
    <source>
        <dbReference type="ARBA" id="ARBA00022729"/>
    </source>
</evidence>
<accession>A0A8D2JT42</accession>
<comment type="subcellular location">
    <subcellularLocation>
        <location evidence="1">Cell membrane</location>
        <topology evidence="1">Single-pass membrane protein</topology>
    </subcellularLocation>
</comment>
<keyword evidence="3 11" id="KW-0812">Transmembrane</keyword>
<dbReference type="InterPro" id="IPR007110">
    <property type="entry name" value="Ig-like_dom"/>
</dbReference>
<reference evidence="14" key="2">
    <citation type="submission" date="2025-09" db="UniProtKB">
        <authorList>
            <consortium name="Ensembl"/>
        </authorList>
    </citation>
    <scope>IDENTIFICATION</scope>
</reference>
<dbReference type="SUPFAM" id="SSF48726">
    <property type="entry name" value="Immunoglobulin"/>
    <property type="match status" value="2"/>
</dbReference>
<keyword evidence="9" id="KW-0325">Glycoprotein</keyword>
<dbReference type="Ensembl" id="ENSSVLT00005035592.1">
    <property type="protein sequence ID" value="ENSSVLP00005032066.1"/>
    <property type="gene ID" value="ENSSVLG00005025069.1"/>
</dbReference>
<evidence type="ECO:0000256" key="11">
    <source>
        <dbReference type="SAM" id="Phobius"/>
    </source>
</evidence>
<dbReference type="Pfam" id="PF13895">
    <property type="entry name" value="Ig_2"/>
    <property type="match status" value="1"/>
</dbReference>
<dbReference type="PANTHER" id="PTHR11738">
    <property type="entry name" value="MHC CLASS I NK CELL RECEPTOR"/>
    <property type="match status" value="1"/>
</dbReference>
<dbReference type="PROSITE" id="PS50835">
    <property type="entry name" value="IG_LIKE"/>
    <property type="match status" value="1"/>
</dbReference>
<evidence type="ECO:0000313" key="15">
    <source>
        <dbReference type="Proteomes" id="UP000694564"/>
    </source>
</evidence>
<evidence type="ECO:0000313" key="14">
    <source>
        <dbReference type="Ensembl" id="ENSSVLP00005032066.1"/>
    </source>
</evidence>
<evidence type="ECO:0000256" key="3">
    <source>
        <dbReference type="ARBA" id="ARBA00022692"/>
    </source>
</evidence>
<keyword evidence="2" id="KW-1003">Cell membrane</keyword>
<sequence>MTPTLTALLWLGSEGLCWDPASHSLAGTLPKPTLWAEPGSVVTWGRPVTLWCEGTLEAQEYRLDKDGSSMSWDRQIPQEPRNKSKFPFQTMTQHHAGQYQCYYHSPAGWSECNPSGQFQAQFPVGPVTPTHRWTFTCYGSYRRTPQVWSEPSDPLELLVSGSPPQDYTVGNLIRMGVAGWVLVVLGILLFQAQYDQRGTQDAARR</sequence>
<keyword evidence="6 11" id="KW-1133">Transmembrane helix</keyword>
<keyword evidence="4 12" id="KW-0732">Signal</keyword>
<evidence type="ECO:0000256" key="9">
    <source>
        <dbReference type="ARBA" id="ARBA00023180"/>
    </source>
</evidence>
<evidence type="ECO:0000256" key="6">
    <source>
        <dbReference type="ARBA" id="ARBA00022989"/>
    </source>
</evidence>
<protein>
    <recommendedName>
        <fullName evidence="13">Ig-like domain-containing protein</fullName>
    </recommendedName>
</protein>
<evidence type="ECO:0000256" key="12">
    <source>
        <dbReference type="SAM" id="SignalP"/>
    </source>
</evidence>